<evidence type="ECO:0000313" key="3">
    <source>
        <dbReference type="Proteomes" id="UP000031443"/>
    </source>
</evidence>
<gene>
    <name evidence="2" type="ORF">UY3_07966</name>
</gene>
<dbReference type="Proteomes" id="UP000031443">
    <property type="component" value="Unassembled WGS sequence"/>
</dbReference>
<organism evidence="2 3">
    <name type="scientific">Chelonia mydas</name>
    <name type="common">Green sea-turtle</name>
    <name type="synonym">Chelonia agassizi</name>
    <dbReference type="NCBI Taxonomy" id="8469"/>
    <lineage>
        <taxon>Eukaryota</taxon>
        <taxon>Metazoa</taxon>
        <taxon>Chordata</taxon>
        <taxon>Craniata</taxon>
        <taxon>Vertebrata</taxon>
        <taxon>Euteleostomi</taxon>
        <taxon>Archelosauria</taxon>
        <taxon>Testudinata</taxon>
        <taxon>Testudines</taxon>
        <taxon>Cryptodira</taxon>
        <taxon>Durocryptodira</taxon>
        <taxon>Americhelydia</taxon>
        <taxon>Chelonioidea</taxon>
        <taxon>Cheloniidae</taxon>
        <taxon>Chelonia</taxon>
    </lineage>
</organism>
<accession>M7C3B6</accession>
<keyword evidence="3" id="KW-1185">Reference proteome</keyword>
<reference evidence="3" key="1">
    <citation type="journal article" date="2013" name="Nat. Genet.">
        <title>The draft genomes of soft-shell turtle and green sea turtle yield insights into the development and evolution of the turtle-specific body plan.</title>
        <authorList>
            <person name="Wang Z."/>
            <person name="Pascual-Anaya J."/>
            <person name="Zadissa A."/>
            <person name="Li W."/>
            <person name="Niimura Y."/>
            <person name="Huang Z."/>
            <person name="Li C."/>
            <person name="White S."/>
            <person name="Xiong Z."/>
            <person name="Fang D."/>
            <person name="Wang B."/>
            <person name="Ming Y."/>
            <person name="Chen Y."/>
            <person name="Zheng Y."/>
            <person name="Kuraku S."/>
            <person name="Pignatelli M."/>
            <person name="Herrero J."/>
            <person name="Beal K."/>
            <person name="Nozawa M."/>
            <person name="Li Q."/>
            <person name="Wang J."/>
            <person name="Zhang H."/>
            <person name="Yu L."/>
            <person name="Shigenobu S."/>
            <person name="Wang J."/>
            <person name="Liu J."/>
            <person name="Flicek P."/>
            <person name="Searle S."/>
            <person name="Wang J."/>
            <person name="Kuratani S."/>
            <person name="Yin Y."/>
            <person name="Aken B."/>
            <person name="Zhang G."/>
            <person name="Irie N."/>
        </authorList>
    </citation>
    <scope>NUCLEOTIDE SEQUENCE [LARGE SCALE GENOMIC DNA]</scope>
</reference>
<feature type="compositionally biased region" description="Basic and acidic residues" evidence="1">
    <location>
        <begin position="20"/>
        <end position="30"/>
    </location>
</feature>
<dbReference type="AlphaFoldDB" id="M7C3B6"/>
<dbReference type="EMBL" id="KB530910">
    <property type="protein sequence ID" value="EMP34932.1"/>
    <property type="molecule type" value="Genomic_DNA"/>
</dbReference>
<name>M7C3B6_CHEMY</name>
<feature type="region of interest" description="Disordered" evidence="1">
    <location>
        <begin position="1"/>
        <end position="30"/>
    </location>
</feature>
<feature type="region of interest" description="Disordered" evidence="1">
    <location>
        <begin position="49"/>
        <end position="72"/>
    </location>
</feature>
<evidence type="ECO:0000313" key="2">
    <source>
        <dbReference type="EMBL" id="EMP34932.1"/>
    </source>
</evidence>
<proteinExistence type="predicted"/>
<evidence type="ECO:0000256" key="1">
    <source>
        <dbReference type="SAM" id="MobiDB-lite"/>
    </source>
</evidence>
<sequence length="120" mass="12603">MPSQGFKPSSSCTKSMPTGDPHDSCLGEAHQSDKCKICKAFKPRTRKEEYSMETTSHGVCPPSAAGPSSKRLGVEHSFGGAVRSTEKGLSTLTQGPLVFRAPEAVPSAPLPLTSCPQKTG</sequence>
<feature type="compositionally biased region" description="Polar residues" evidence="1">
    <location>
        <begin position="1"/>
        <end position="16"/>
    </location>
</feature>
<protein>
    <submittedName>
        <fullName evidence="2">Uncharacterized protein</fullName>
    </submittedName>
</protein>